<dbReference type="AlphaFoldDB" id="A0A7J7ENP9"/>
<comment type="caution">
    <text evidence="1">The sequence shown here is derived from an EMBL/GenBank/DDBJ whole genome shotgun (WGS) entry which is preliminary data.</text>
</comment>
<protein>
    <submittedName>
        <fullName evidence="1">Uncharacterized protein</fullName>
    </submittedName>
</protein>
<accession>A0A7J7ENP9</accession>
<evidence type="ECO:0000313" key="1">
    <source>
        <dbReference type="EMBL" id="KAF5917317.1"/>
    </source>
</evidence>
<gene>
    <name evidence="1" type="ORF">HPG69_008389</name>
</gene>
<keyword evidence="2" id="KW-1185">Reference proteome</keyword>
<reference evidence="1 2" key="1">
    <citation type="journal article" date="2020" name="Mol. Biol. Evol.">
        <title>Interspecific Gene Flow and the Evolution of Specialization in Black and White Rhinoceros.</title>
        <authorList>
            <person name="Moodley Y."/>
            <person name="Westbury M.V."/>
            <person name="Russo I.M."/>
            <person name="Gopalakrishnan S."/>
            <person name="Rakotoarivelo A."/>
            <person name="Olsen R.A."/>
            <person name="Prost S."/>
            <person name="Tunstall T."/>
            <person name="Ryder O.A."/>
            <person name="Dalen L."/>
            <person name="Bruford M.W."/>
        </authorList>
    </citation>
    <scope>NUCLEOTIDE SEQUENCE [LARGE SCALE GENOMIC DNA]</scope>
    <source>
        <strain evidence="1">SBR-YM</strain>
        <tissue evidence="1">Skin</tissue>
    </source>
</reference>
<dbReference type="EMBL" id="JACDTQ010002593">
    <property type="protein sequence ID" value="KAF5917317.1"/>
    <property type="molecule type" value="Genomic_DNA"/>
</dbReference>
<name>A0A7J7ENP9_DICBM</name>
<proteinExistence type="predicted"/>
<evidence type="ECO:0000313" key="2">
    <source>
        <dbReference type="Proteomes" id="UP000551758"/>
    </source>
</evidence>
<sequence length="155" mass="17422">MLMLETLCQAVATLPGELSPGPDPRGLWREKELVIGVSVSLEESHQIFEKFSHTEREFGDHKSTILVVRLKNELSETANVKTMKNKLESDNSLLGLKIDSYRKAGKEEKSKCLQQARLMADITSKSQSLEDSTKQIQQQVAATATSFKTHQKYVE</sequence>
<organism evidence="1 2">
    <name type="scientific">Diceros bicornis minor</name>
    <name type="common">South-central black rhinoceros</name>
    <dbReference type="NCBI Taxonomy" id="77932"/>
    <lineage>
        <taxon>Eukaryota</taxon>
        <taxon>Metazoa</taxon>
        <taxon>Chordata</taxon>
        <taxon>Craniata</taxon>
        <taxon>Vertebrata</taxon>
        <taxon>Euteleostomi</taxon>
        <taxon>Mammalia</taxon>
        <taxon>Eutheria</taxon>
        <taxon>Laurasiatheria</taxon>
        <taxon>Perissodactyla</taxon>
        <taxon>Rhinocerotidae</taxon>
        <taxon>Diceros</taxon>
    </lineage>
</organism>
<dbReference type="Proteomes" id="UP000551758">
    <property type="component" value="Unassembled WGS sequence"/>
</dbReference>